<keyword evidence="1" id="KW-0472">Membrane</keyword>
<dbReference type="EMBL" id="JOKQ01000004">
    <property type="protein sequence ID" value="KHN69985.1"/>
    <property type="molecule type" value="Genomic_DNA"/>
</dbReference>
<evidence type="ECO:0000313" key="2">
    <source>
        <dbReference type="EMBL" id="KHN69985.1"/>
    </source>
</evidence>
<dbReference type="AlphaFoldDB" id="A0A0B2ULW5"/>
<dbReference type="HOGENOM" id="CLU_2360285_0_0_1"/>
<evidence type="ECO:0000256" key="1">
    <source>
        <dbReference type="SAM" id="Phobius"/>
    </source>
</evidence>
<keyword evidence="1" id="KW-0812">Transmembrane</keyword>
<proteinExistence type="predicted"/>
<keyword evidence="3" id="KW-1185">Reference proteome</keyword>
<comment type="caution">
    <text evidence="2">The sequence shown here is derived from an EMBL/GenBank/DDBJ whole genome shotgun (WGS) entry which is preliminary data.</text>
</comment>
<accession>A0A0B2ULW5</accession>
<dbReference type="RefSeq" id="XP_014564027.1">
    <property type="nucleotide sequence ID" value="XM_014708541.1"/>
</dbReference>
<organism evidence="2 3">
    <name type="scientific">Ordospora colligata OC4</name>
    <dbReference type="NCBI Taxonomy" id="1354746"/>
    <lineage>
        <taxon>Eukaryota</taxon>
        <taxon>Fungi</taxon>
        <taxon>Fungi incertae sedis</taxon>
        <taxon>Microsporidia</taxon>
        <taxon>Ordosporidae</taxon>
        <taxon>Ordospora</taxon>
    </lineage>
</organism>
<feature type="transmembrane region" description="Helical" evidence="1">
    <location>
        <begin position="6"/>
        <end position="24"/>
    </location>
</feature>
<dbReference type="GeneID" id="26261621"/>
<feature type="transmembrane region" description="Helical" evidence="1">
    <location>
        <begin position="36"/>
        <end position="56"/>
    </location>
</feature>
<dbReference type="VEuPathDB" id="MicrosporidiaDB:M896_041830"/>
<gene>
    <name evidence="2" type="ORF">M896_041830</name>
</gene>
<protein>
    <submittedName>
        <fullName evidence="2">Uncharacterized protein</fullName>
    </submittedName>
</protein>
<reference evidence="2 3" key="1">
    <citation type="journal article" date="2014" name="MBio">
        <title>The Ordospora colligata genome; evolution of extreme reduction in microsporidia and host-to-parasite horizontal gene transfer.</title>
        <authorList>
            <person name="Pombert J.-F."/>
            <person name="Haag K.L."/>
            <person name="Beidas S."/>
            <person name="Ebert D."/>
            <person name="Keeling P.J."/>
        </authorList>
    </citation>
    <scope>NUCLEOTIDE SEQUENCE [LARGE SCALE GENOMIC DNA]</scope>
    <source>
        <strain evidence="2 3">OC4</strain>
    </source>
</reference>
<keyword evidence="1" id="KW-1133">Transmembrane helix</keyword>
<dbReference type="InParanoid" id="A0A0B2ULW5"/>
<name>A0A0B2ULW5_9MICR</name>
<dbReference type="Proteomes" id="UP000031056">
    <property type="component" value="Unassembled WGS sequence"/>
</dbReference>
<evidence type="ECO:0000313" key="3">
    <source>
        <dbReference type="Proteomes" id="UP000031056"/>
    </source>
</evidence>
<sequence>MGYASIMLVVSTAAYAFIVYALAIKPLIAEPDITESFLIIFSSVIVFVILMTHIMLGQHGKERNDDTTVNGRKCRIENHHTVSKYCKCSNKCCKVQ</sequence>